<dbReference type="Pfam" id="PF08125">
    <property type="entry name" value="Mannitol_dh_C"/>
    <property type="match status" value="1"/>
</dbReference>
<dbReference type="InterPro" id="IPR008927">
    <property type="entry name" value="6-PGluconate_DH-like_C_sf"/>
</dbReference>
<sequence length="505" mass="57934">MLTITSDQEPLQYPLLNKNSLKANHLSQYVRMTEYPVKVLQIGEGNFLRGFFDWMMGQLHMRGLYEGSIAVTQPRPTGAAKLQELQRQDGLYHAIIRGIQQGERIEEAELIAGFSMFIDPYQEWDTFLGLSASPELDIIVSNTTEAGLAYQFSSWNPDKPIRSYPGKLTLFLYHRYVAFSAHPDSGLMIMPCELVERNGDRLQEIVLQHAEDWNLPEPFKRWVMEHNLFLNSLVDRIVTGFPQAEAESLNKQLGVQDKLLTAAEPYYLWAIEGDPALDGRLPLKQAGLNVHWVADLRPFQLRKVRILNGAHTLLAAIGLLHGFREVREVVQHAELGARVRQAVMEEIVPVLPLDTDELKRYAEEVIERFLNPFIQHQLTDIAMNSLSKFKVRLIPTLISYRERFGVLPPILTEALASLIRLYNVHEEDGRYIGRRLDGMDLVVRDDAAHLRRLQQLWEQVEQGERKLSELVDQVLGDRELWDSDLNEMDGLGDAIMAHLLTMERR</sequence>
<keyword evidence="2" id="KW-0520">NAD</keyword>
<keyword evidence="1" id="KW-0560">Oxidoreductase</keyword>
<dbReference type="PRINTS" id="PR00084">
    <property type="entry name" value="MTLDHDRGNASE"/>
</dbReference>
<dbReference type="EMBL" id="JAHZIJ010000022">
    <property type="protein sequence ID" value="MBW7477263.1"/>
    <property type="molecule type" value="Genomic_DNA"/>
</dbReference>
<dbReference type="Pfam" id="PF01232">
    <property type="entry name" value="Mannitol_dh"/>
    <property type="match status" value="1"/>
</dbReference>
<dbReference type="SUPFAM" id="SSF48179">
    <property type="entry name" value="6-phosphogluconate dehydrogenase C-terminal domain-like"/>
    <property type="match status" value="1"/>
</dbReference>
<dbReference type="PANTHER" id="PTHR30524:SF0">
    <property type="entry name" value="ALTRONATE OXIDOREDUCTASE-RELATED"/>
    <property type="match status" value="1"/>
</dbReference>
<evidence type="ECO:0000256" key="1">
    <source>
        <dbReference type="ARBA" id="ARBA00023002"/>
    </source>
</evidence>
<evidence type="ECO:0000256" key="3">
    <source>
        <dbReference type="ARBA" id="ARBA00048615"/>
    </source>
</evidence>
<feature type="domain" description="Mannitol dehydrogenase N-terminal" evidence="4">
    <location>
        <begin position="38"/>
        <end position="284"/>
    </location>
</feature>
<gene>
    <name evidence="6" type="ORF">K0T92_21325</name>
</gene>
<proteinExistence type="predicted"/>
<evidence type="ECO:0000259" key="4">
    <source>
        <dbReference type="Pfam" id="PF01232"/>
    </source>
</evidence>
<evidence type="ECO:0000256" key="2">
    <source>
        <dbReference type="ARBA" id="ARBA00023027"/>
    </source>
</evidence>
<dbReference type="InterPro" id="IPR000669">
    <property type="entry name" value="Mannitol_DH"/>
</dbReference>
<dbReference type="Gene3D" id="3.40.50.720">
    <property type="entry name" value="NAD(P)-binding Rossmann-like Domain"/>
    <property type="match status" value="1"/>
</dbReference>
<dbReference type="InterPro" id="IPR036291">
    <property type="entry name" value="NAD(P)-bd_dom_sf"/>
</dbReference>
<reference evidence="6 7" key="1">
    <citation type="submission" date="2021-07" db="EMBL/GenBank/DDBJ databases">
        <title>Paenibacillus radiodurans sp. nov., isolated from the southeastern edge of Tengger Desert.</title>
        <authorList>
            <person name="Zhang G."/>
        </authorList>
    </citation>
    <scope>NUCLEOTIDE SEQUENCE [LARGE SCALE GENOMIC DNA]</scope>
    <source>
        <strain evidence="6 7">DT7-4</strain>
    </source>
</reference>
<comment type="caution">
    <text evidence="6">The sequence shown here is derived from an EMBL/GenBank/DDBJ whole genome shotgun (WGS) entry which is preliminary data.</text>
</comment>
<dbReference type="SUPFAM" id="SSF51735">
    <property type="entry name" value="NAD(P)-binding Rossmann-fold domains"/>
    <property type="match status" value="1"/>
</dbReference>
<dbReference type="NCBIfam" id="NF002969">
    <property type="entry name" value="PRK03643.1"/>
    <property type="match status" value="1"/>
</dbReference>
<evidence type="ECO:0000313" key="6">
    <source>
        <dbReference type="EMBL" id="MBW7477263.1"/>
    </source>
</evidence>
<feature type="domain" description="Mannitol dehydrogenase C-terminal" evidence="5">
    <location>
        <begin position="295"/>
        <end position="500"/>
    </location>
</feature>
<dbReference type="InterPro" id="IPR013118">
    <property type="entry name" value="Mannitol_DH_C"/>
</dbReference>
<dbReference type="Gene3D" id="1.10.1040.10">
    <property type="entry name" value="N-(1-d-carboxylethyl)-l-norvaline Dehydrogenase, domain 2"/>
    <property type="match status" value="1"/>
</dbReference>
<dbReference type="InterPro" id="IPR013131">
    <property type="entry name" value="Mannitol_DH_N"/>
</dbReference>
<organism evidence="6 7">
    <name type="scientific">Paenibacillus oenotherae</name>
    <dbReference type="NCBI Taxonomy" id="1435645"/>
    <lineage>
        <taxon>Bacteria</taxon>
        <taxon>Bacillati</taxon>
        <taxon>Bacillota</taxon>
        <taxon>Bacilli</taxon>
        <taxon>Bacillales</taxon>
        <taxon>Paenibacillaceae</taxon>
        <taxon>Paenibacillus</taxon>
    </lineage>
</organism>
<keyword evidence="7" id="KW-1185">Reference proteome</keyword>
<dbReference type="RefSeq" id="WP_219874516.1">
    <property type="nucleotide sequence ID" value="NZ_JAHZIJ010000022.1"/>
</dbReference>
<accession>A0ABS7DDK6</accession>
<name>A0ABS7DDK6_9BACL</name>
<evidence type="ECO:0000259" key="5">
    <source>
        <dbReference type="Pfam" id="PF08125"/>
    </source>
</evidence>
<dbReference type="PANTHER" id="PTHR30524">
    <property type="entry name" value="MANNITOL-1-PHOSPHATE 5-DEHYDROGENASE"/>
    <property type="match status" value="1"/>
</dbReference>
<evidence type="ECO:0000313" key="7">
    <source>
        <dbReference type="Proteomes" id="UP000812277"/>
    </source>
</evidence>
<comment type="catalytic activity">
    <reaction evidence="3">
        <text>D-mannitol 1-phosphate + NAD(+) = beta-D-fructose 6-phosphate + NADH + H(+)</text>
        <dbReference type="Rhea" id="RHEA:19661"/>
        <dbReference type="ChEBI" id="CHEBI:15378"/>
        <dbReference type="ChEBI" id="CHEBI:57540"/>
        <dbReference type="ChEBI" id="CHEBI:57634"/>
        <dbReference type="ChEBI" id="CHEBI:57945"/>
        <dbReference type="ChEBI" id="CHEBI:61381"/>
        <dbReference type="EC" id="1.1.1.17"/>
    </reaction>
</comment>
<dbReference type="Proteomes" id="UP000812277">
    <property type="component" value="Unassembled WGS sequence"/>
</dbReference>
<dbReference type="InterPro" id="IPR013328">
    <property type="entry name" value="6PGD_dom2"/>
</dbReference>
<protein>
    <submittedName>
        <fullName evidence="6">Tagaturonate reductase</fullName>
    </submittedName>
</protein>